<comment type="similarity">
    <text evidence="2">Belongs to the sphingosine N-acyltransferase family.</text>
</comment>
<feature type="transmembrane region" description="Helical" evidence="11">
    <location>
        <begin position="122"/>
        <end position="139"/>
    </location>
</feature>
<keyword evidence="14" id="KW-1185">Reference proteome</keyword>
<protein>
    <recommendedName>
        <fullName evidence="12">TLC domain-containing protein</fullName>
    </recommendedName>
</protein>
<evidence type="ECO:0000256" key="4">
    <source>
        <dbReference type="ARBA" id="ARBA00022692"/>
    </source>
</evidence>
<evidence type="ECO:0000313" key="13">
    <source>
        <dbReference type="EMBL" id="ODQ81186.1"/>
    </source>
</evidence>
<reference evidence="14" key="1">
    <citation type="submission" date="2016-05" db="EMBL/GenBank/DDBJ databases">
        <title>Comparative genomics of biotechnologically important yeasts.</title>
        <authorList>
            <consortium name="DOE Joint Genome Institute"/>
            <person name="Riley R."/>
            <person name="Haridas S."/>
            <person name="Wolfe K.H."/>
            <person name="Lopes M.R."/>
            <person name="Hittinger C.T."/>
            <person name="Goker M."/>
            <person name="Salamov A."/>
            <person name="Wisecaver J."/>
            <person name="Long T.M."/>
            <person name="Aerts A.L."/>
            <person name="Barry K."/>
            <person name="Choi C."/>
            <person name="Clum A."/>
            <person name="Coughlan A.Y."/>
            <person name="Deshpande S."/>
            <person name="Douglass A.P."/>
            <person name="Hanson S.J."/>
            <person name="Klenk H.-P."/>
            <person name="Labutti K."/>
            <person name="Lapidus A."/>
            <person name="Lindquist E."/>
            <person name="Lipzen A."/>
            <person name="Meier-Kolthoff J.P."/>
            <person name="Ohm R.A."/>
            <person name="Otillar R.P."/>
            <person name="Pangilinan J."/>
            <person name="Peng Y."/>
            <person name="Rokas A."/>
            <person name="Rosa C.A."/>
            <person name="Scheuner C."/>
            <person name="Sibirny A.A."/>
            <person name="Slot J.C."/>
            <person name="Stielow J.B."/>
            <person name="Sun H."/>
            <person name="Kurtzman C.P."/>
            <person name="Blackwell M."/>
            <person name="Grigoriev I.V."/>
            <person name="Jeffries T.W."/>
        </authorList>
    </citation>
    <scope>NUCLEOTIDE SEQUENCE [LARGE SCALE GENOMIC DNA]</scope>
    <source>
        <strain evidence="14">NRRL Y-12698</strain>
    </source>
</reference>
<keyword evidence="4 9" id="KW-0812">Transmembrane</keyword>
<evidence type="ECO:0000256" key="2">
    <source>
        <dbReference type="ARBA" id="ARBA00009808"/>
    </source>
</evidence>
<dbReference type="Pfam" id="PF03798">
    <property type="entry name" value="TRAM_LAG1_CLN8"/>
    <property type="match status" value="1"/>
</dbReference>
<feature type="transmembrane region" description="Helical" evidence="11">
    <location>
        <begin position="348"/>
        <end position="372"/>
    </location>
</feature>
<keyword evidence="6 11" id="KW-1133">Transmembrane helix</keyword>
<keyword evidence="5" id="KW-0256">Endoplasmic reticulum</keyword>
<organism evidence="13 14">
    <name type="scientific">Babjeviella inositovora NRRL Y-12698</name>
    <dbReference type="NCBI Taxonomy" id="984486"/>
    <lineage>
        <taxon>Eukaryota</taxon>
        <taxon>Fungi</taxon>
        <taxon>Dikarya</taxon>
        <taxon>Ascomycota</taxon>
        <taxon>Saccharomycotina</taxon>
        <taxon>Pichiomycetes</taxon>
        <taxon>Serinales incertae sedis</taxon>
        <taxon>Babjeviella</taxon>
    </lineage>
</organism>
<feature type="transmembrane region" description="Helical" evidence="11">
    <location>
        <begin position="292"/>
        <end position="309"/>
    </location>
</feature>
<feature type="domain" description="TLC" evidence="12">
    <location>
        <begin position="158"/>
        <end position="376"/>
    </location>
</feature>
<dbReference type="PANTHER" id="PTHR12560:SF11">
    <property type="entry name" value="CERAMIDE SYNTHASE LAC1-RELATED"/>
    <property type="match status" value="1"/>
</dbReference>
<evidence type="ECO:0000256" key="7">
    <source>
        <dbReference type="ARBA" id="ARBA00023136"/>
    </source>
</evidence>
<dbReference type="SMART" id="SM00724">
    <property type="entry name" value="TLC"/>
    <property type="match status" value="1"/>
</dbReference>
<evidence type="ECO:0000256" key="6">
    <source>
        <dbReference type="ARBA" id="ARBA00022989"/>
    </source>
</evidence>
<feature type="transmembrane region" description="Helical" evidence="11">
    <location>
        <begin position="170"/>
        <end position="188"/>
    </location>
</feature>
<dbReference type="GO" id="GO:0005789">
    <property type="term" value="C:endoplasmic reticulum membrane"/>
    <property type="evidence" value="ECO:0007669"/>
    <property type="project" value="UniProtKB-SubCell"/>
</dbReference>
<dbReference type="Proteomes" id="UP000094336">
    <property type="component" value="Unassembled WGS sequence"/>
</dbReference>
<dbReference type="GO" id="GO:0046513">
    <property type="term" value="P:ceramide biosynthetic process"/>
    <property type="evidence" value="ECO:0007669"/>
    <property type="project" value="InterPro"/>
</dbReference>
<dbReference type="GO" id="GO:0050291">
    <property type="term" value="F:sphingosine N-acyltransferase activity"/>
    <property type="evidence" value="ECO:0007669"/>
    <property type="project" value="InterPro"/>
</dbReference>
<dbReference type="OrthoDB" id="3053196at2759"/>
<name>A0A1E3QU16_9ASCO</name>
<dbReference type="InterPro" id="IPR016439">
    <property type="entry name" value="Lag1/Lac1-like"/>
</dbReference>
<keyword evidence="7 9" id="KW-0472">Membrane</keyword>
<evidence type="ECO:0000256" key="3">
    <source>
        <dbReference type="ARBA" id="ARBA00022679"/>
    </source>
</evidence>
<dbReference type="InterPro" id="IPR006634">
    <property type="entry name" value="TLC-dom"/>
</dbReference>
<dbReference type="RefSeq" id="XP_018986514.1">
    <property type="nucleotide sequence ID" value="XM_019128321.1"/>
</dbReference>
<proteinExistence type="inferred from homology"/>
<evidence type="ECO:0000259" key="12">
    <source>
        <dbReference type="PROSITE" id="PS50922"/>
    </source>
</evidence>
<accession>A0A1E3QU16</accession>
<feature type="compositionally biased region" description="Polar residues" evidence="10">
    <location>
        <begin position="8"/>
        <end position="32"/>
    </location>
</feature>
<evidence type="ECO:0000256" key="11">
    <source>
        <dbReference type="SAM" id="Phobius"/>
    </source>
</evidence>
<keyword evidence="3" id="KW-0808">Transferase</keyword>
<dbReference type="PROSITE" id="PS50922">
    <property type="entry name" value="TLC"/>
    <property type="match status" value="1"/>
</dbReference>
<feature type="transmembrane region" description="Helical" evidence="11">
    <location>
        <begin position="71"/>
        <end position="91"/>
    </location>
</feature>
<dbReference type="AlphaFoldDB" id="A0A1E3QU16"/>
<dbReference type="EMBL" id="KV454428">
    <property type="protein sequence ID" value="ODQ81186.1"/>
    <property type="molecule type" value="Genomic_DNA"/>
</dbReference>
<dbReference type="PANTHER" id="PTHR12560">
    <property type="entry name" value="LONGEVITY ASSURANCE FACTOR 1 LAG1"/>
    <property type="match status" value="1"/>
</dbReference>
<feature type="transmembrane region" description="Helical" evidence="11">
    <location>
        <begin position="214"/>
        <end position="232"/>
    </location>
</feature>
<evidence type="ECO:0000256" key="9">
    <source>
        <dbReference type="PROSITE-ProRule" id="PRU00205"/>
    </source>
</evidence>
<gene>
    <name evidence="13" type="ORF">BABINDRAFT_160578</name>
</gene>
<dbReference type="STRING" id="984486.A0A1E3QU16"/>
<dbReference type="GeneID" id="30146174"/>
<dbReference type="PIRSF" id="PIRSF005225">
    <property type="entry name" value="LAG1_LAC1"/>
    <property type="match status" value="1"/>
</dbReference>
<feature type="region of interest" description="Disordered" evidence="10">
    <location>
        <begin position="1"/>
        <end position="36"/>
    </location>
</feature>
<evidence type="ECO:0000256" key="8">
    <source>
        <dbReference type="ARBA" id="ARBA00023180"/>
    </source>
</evidence>
<evidence type="ECO:0000256" key="5">
    <source>
        <dbReference type="ARBA" id="ARBA00022824"/>
    </source>
</evidence>
<feature type="transmembrane region" description="Helical" evidence="11">
    <location>
        <begin position="244"/>
        <end position="272"/>
    </location>
</feature>
<keyword evidence="8" id="KW-0325">Glycoprotein</keyword>
<evidence type="ECO:0000313" key="14">
    <source>
        <dbReference type="Proteomes" id="UP000094336"/>
    </source>
</evidence>
<comment type="subcellular location">
    <subcellularLocation>
        <location evidence="1">Endoplasmic reticulum membrane</location>
        <topology evidence="1">Multi-pass membrane protein</topology>
    </subcellularLocation>
</comment>
<sequence>MSQRRNRSTSVGNINLGDNTTPSLTTMKSRPSSSKHKSERLAALALEDANDYTLVAKIGVALKELSTRYTWLPPLFILGLVWVMFLLSGNYTETNPLHQFVTLSYAIPGTEPQEYGKGLKDLSFVAFFIVFFTFFREFAMQMVLRPIAVNWFGITKEGKLNRFMEQTYSMLYYGTMGPFGLLVMKNYAPDLWYFNTDAFYENFPHKQHEFWFKFYYLFQASFWCQQSLILALQVEKPRKDFKELVLHHIVTILLIGLSYRFHFTWMGVAVYITMDVSDFFLATSKTLNYIDHWGTAPFFAVFVSVWIYMRHYLNLKILWSVLTTFKTIGLWELNWETQQYKCWISQPIVFILIAALQLVNAYWLFLIFRILYRIVFVGVVADVRSDEESEDKSDGEKKNE</sequence>
<evidence type="ECO:0000256" key="10">
    <source>
        <dbReference type="SAM" id="MobiDB-lite"/>
    </source>
</evidence>
<evidence type="ECO:0000256" key="1">
    <source>
        <dbReference type="ARBA" id="ARBA00004477"/>
    </source>
</evidence>